<reference evidence="2" key="1">
    <citation type="submission" date="2018-05" db="EMBL/GenBank/DDBJ databases">
        <authorList>
            <person name="Lanie J.A."/>
            <person name="Ng W.-L."/>
            <person name="Kazmierczak K.M."/>
            <person name="Andrzejewski T.M."/>
            <person name="Davidsen T.M."/>
            <person name="Wayne K.J."/>
            <person name="Tettelin H."/>
            <person name="Glass J.I."/>
            <person name="Rusch D."/>
            <person name="Podicherti R."/>
            <person name="Tsui H.-C.T."/>
            <person name="Winkler M.E."/>
        </authorList>
    </citation>
    <scope>NUCLEOTIDE SEQUENCE</scope>
</reference>
<accession>A0A381SN85</accession>
<dbReference type="EMBL" id="UINC01003037">
    <property type="protein sequence ID" value="SVA02763.1"/>
    <property type="molecule type" value="Genomic_DNA"/>
</dbReference>
<feature type="compositionally biased region" description="Basic and acidic residues" evidence="1">
    <location>
        <begin position="33"/>
        <end position="43"/>
    </location>
</feature>
<proteinExistence type="predicted"/>
<name>A0A381SN85_9ZZZZ</name>
<evidence type="ECO:0000313" key="2">
    <source>
        <dbReference type="EMBL" id="SVA02763.1"/>
    </source>
</evidence>
<sequence length="43" mass="4654">MYQNLILLILILLGLSCHSGSQVSPSDLSPIDQGKEETTVNPE</sequence>
<dbReference type="AlphaFoldDB" id="A0A381SN85"/>
<evidence type="ECO:0000256" key="1">
    <source>
        <dbReference type="SAM" id="MobiDB-lite"/>
    </source>
</evidence>
<feature type="non-terminal residue" evidence="2">
    <location>
        <position position="43"/>
    </location>
</feature>
<feature type="region of interest" description="Disordered" evidence="1">
    <location>
        <begin position="20"/>
        <end position="43"/>
    </location>
</feature>
<protein>
    <submittedName>
        <fullName evidence="2">Uncharacterized protein</fullName>
    </submittedName>
</protein>
<gene>
    <name evidence="2" type="ORF">METZ01_LOCUS55617</name>
</gene>
<organism evidence="2">
    <name type="scientific">marine metagenome</name>
    <dbReference type="NCBI Taxonomy" id="408172"/>
    <lineage>
        <taxon>unclassified sequences</taxon>
        <taxon>metagenomes</taxon>
        <taxon>ecological metagenomes</taxon>
    </lineage>
</organism>